<protein>
    <submittedName>
        <fullName evidence="1">Transcriptional regulator</fullName>
    </submittedName>
</protein>
<sequence>VSPPTVSQWCSGSRPVPAGRALQIEKITAGKVRRDLLCPSFPWKAAAA</sequence>
<evidence type="ECO:0000313" key="2">
    <source>
        <dbReference type="Proteomes" id="UP000269134"/>
    </source>
</evidence>
<dbReference type="RefSeq" id="WP_122079144.1">
    <property type="nucleotide sequence ID" value="NZ_RFFL01000026.1"/>
</dbReference>
<organism evidence="1 2">
    <name type="scientific">Stutzerimonas nitrititolerans</name>
    <dbReference type="NCBI Taxonomy" id="2482751"/>
    <lineage>
        <taxon>Bacteria</taxon>
        <taxon>Pseudomonadati</taxon>
        <taxon>Pseudomonadota</taxon>
        <taxon>Gammaproteobacteria</taxon>
        <taxon>Pseudomonadales</taxon>
        <taxon>Pseudomonadaceae</taxon>
        <taxon>Stutzerimonas</taxon>
    </lineage>
</organism>
<evidence type="ECO:0000313" key="1">
    <source>
        <dbReference type="EMBL" id="RMH96421.1"/>
    </source>
</evidence>
<gene>
    <name evidence="1" type="ORF">EA795_20120</name>
</gene>
<dbReference type="Proteomes" id="UP000269134">
    <property type="component" value="Unassembled WGS sequence"/>
</dbReference>
<dbReference type="Gene3D" id="1.10.260.40">
    <property type="entry name" value="lambda repressor-like DNA-binding domains"/>
    <property type="match status" value="1"/>
</dbReference>
<name>A0ABX9UT37_9GAMM</name>
<dbReference type="InterPro" id="IPR031856">
    <property type="entry name" value="YdaS_toxin-like"/>
</dbReference>
<dbReference type="SUPFAM" id="SSF47413">
    <property type="entry name" value="lambda repressor-like DNA-binding domains"/>
    <property type="match status" value="1"/>
</dbReference>
<reference evidence="1 2" key="1">
    <citation type="submission" date="2018-10" db="EMBL/GenBank/DDBJ databases">
        <title>Pseudomonas sp. GL14 genome.</title>
        <authorList>
            <person name="Peng J."/>
            <person name="Liu Z.-P."/>
        </authorList>
    </citation>
    <scope>NUCLEOTIDE SEQUENCE [LARGE SCALE GENOMIC DNA]</scope>
    <source>
        <strain evidence="1 2">GL14</strain>
    </source>
</reference>
<comment type="caution">
    <text evidence="1">The sequence shown here is derived from an EMBL/GenBank/DDBJ whole genome shotgun (WGS) entry which is preliminary data.</text>
</comment>
<dbReference type="InterPro" id="IPR010982">
    <property type="entry name" value="Lambda_DNA-bd_dom_sf"/>
</dbReference>
<feature type="non-terminal residue" evidence="1">
    <location>
        <position position="1"/>
    </location>
</feature>
<dbReference type="Pfam" id="PF15943">
    <property type="entry name" value="YdaS_toxin"/>
    <property type="match status" value="1"/>
</dbReference>
<accession>A0ABX9UT37</accession>
<dbReference type="GeneID" id="84611342"/>
<dbReference type="EMBL" id="RFFL01000026">
    <property type="protein sequence ID" value="RMH96421.1"/>
    <property type="molecule type" value="Genomic_DNA"/>
</dbReference>
<proteinExistence type="predicted"/>
<keyword evidence="2" id="KW-1185">Reference proteome</keyword>